<comment type="similarity">
    <text evidence="1">Belongs to the HyuE racemase family.</text>
</comment>
<proteinExistence type="inferred from homology"/>
<dbReference type="InterPro" id="IPR015942">
    <property type="entry name" value="Asp/Glu/hydantoin_racemase"/>
</dbReference>
<dbReference type="EMBL" id="CP074132">
    <property type="protein sequence ID" value="QUX27124.1"/>
    <property type="molecule type" value="Genomic_DNA"/>
</dbReference>
<evidence type="ECO:0000313" key="3">
    <source>
        <dbReference type="Proteomes" id="UP000678016"/>
    </source>
</evidence>
<dbReference type="Pfam" id="PF01177">
    <property type="entry name" value="Asp_Glu_race"/>
    <property type="match status" value="1"/>
</dbReference>
<dbReference type="InterPro" id="IPR001920">
    <property type="entry name" value="Asp/Glu_race"/>
</dbReference>
<dbReference type="InterPro" id="IPR052186">
    <property type="entry name" value="Hydantoin_racemase-like"/>
</dbReference>
<dbReference type="PANTHER" id="PTHR28047:SF5">
    <property type="entry name" value="PROTEIN DCG1"/>
    <property type="match status" value="1"/>
</dbReference>
<dbReference type="Gene3D" id="3.40.50.12500">
    <property type="match status" value="1"/>
</dbReference>
<dbReference type="InterPro" id="IPR053714">
    <property type="entry name" value="Iso_Racemase_Enz_sf"/>
</dbReference>
<sequence length="225" mass="22807">MRIGVIRVVTTDDHEQLHAHGRVIREELGVDTVSRCLPDQPDGVHDDATFALASAKVADLAARMEREDGVDALLVSCAADPGLAPARAAVGIPVVGAGEAAARRALELGSRVGVLDLTTRTPASVTSVLGPARVAALVPEGVRRTHDLRTDAGLAASVRAAERLVAMGADTLMFACTGMTTIGLAARLADRVGVPVVDAVRAGARAAVRAAEGAAEGTSAGTAGD</sequence>
<dbReference type="Gene3D" id="3.40.50.1860">
    <property type="match status" value="1"/>
</dbReference>
<keyword evidence="3" id="KW-1185">Reference proteome</keyword>
<evidence type="ECO:0000256" key="1">
    <source>
        <dbReference type="ARBA" id="ARBA00038414"/>
    </source>
</evidence>
<accession>A0ABX8BY59</accession>
<dbReference type="Proteomes" id="UP000678016">
    <property type="component" value="Chromosome"/>
</dbReference>
<dbReference type="RefSeq" id="WP_212640204.1">
    <property type="nucleotide sequence ID" value="NZ_CP074132.1"/>
</dbReference>
<protein>
    <submittedName>
        <fullName evidence="2">Hydantoin racemase</fullName>
    </submittedName>
</protein>
<dbReference type="PANTHER" id="PTHR28047">
    <property type="entry name" value="PROTEIN DCG1"/>
    <property type="match status" value="1"/>
</dbReference>
<reference evidence="3" key="1">
    <citation type="submission" date="2021-05" db="EMBL/GenBank/DDBJ databases">
        <title>Direct Submission.</title>
        <authorList>
            <person name="Li K."/>
            <person name="Gao J."/>
        </authorList>
    </citation>
    <scope>NUCLEOTIDE SEQUENCE [LARGE SCALE GENOMIC DNA]</scope>
    <source>
        <strain evidence="3">HDS12</strain>
    </source>
</reference>
<organism evidence="2 3">
    <name type="scientific">Nocardiopsis akebiae</name>
    <dbReference type="NCBI Taxonomy" id="2831968"/>
    <lineage>
        <taxon>Bacteria</taxon>
        <taxon>Bacillati</taxon>
        <taxon>Actinomycetota</taxon>
        <taxon>Actinomycetes</taxon>
        <taxon>Streptosporangiales</taxon>
        <taxon>Nocardiopsidaceae</taxon>
        <taxon>Nocardiopsis</taxon>
    </lineage>
</organism>
<name>A0ABX8BY59_9ACTN</name>
<evidence type="ECO:0000313" key="2">
    <source>
        <dbReference type="EMBL" id="QUX27124.1"/>
    </source>
</evidence>
<gene>
    <name evidence="2" type="ORF">KGD83_17450</name>
</gene>